<name>A0A3B6VFV5_BRAHW</name>
<keyword evidence="6" id="KW-1185">Reference proteome</keyword>
<dbReference type="Proteomes" id="UP000001803">
    <property type="component" value="Chromosome"/>
</dbReference>
<evidence type="ECO:0000256" key="3">
    <source>
        <dbReference type="ARBA" id="ARBA00023163"/>
    </source>
</evidence>
<accession>A0A3B6VFV5</accession>
<dbReference type="SUPFAM" id="SSF46785">
    <property type="entry name" value="Winged helix' DNA-binding domain"/>
    <property type="match status" value="1"/>
</dbReference>
<evidence type="ECO:0000256" key="1">
    <source>
        <dbReference type="ARBA" id="ARBA00023015"/>
    </source>
</evidence>
<evidence type="ECO:0000313" key="6">
    <source>
        <dbReference type="Proteomes" id="UP000001803"/>
    </source>
</evidence>
<dbReference type="GO" id="GO:0003677">
    <property type="term" value="F:DNA binding"/>
    <property type="evidence" value="ECO:0007669"/>
    <property type="project" value="UniProtKB-KW"/>
</dbReference>
<dbReference type="InterPro" id="IPR036390">
    <property type="entry name" value="WH_DNA-bd_sf"/>
</dbReference>
<feature type="domain" description="HTH hxlR-type" evidence="4">
    <location>
        <begin position="8"/>
        <end position="107"/>
    </location>
</feature>
<evidence type="ECO:0000256" key="2">
    <source>
        <dbReference type="ARBA" id="ARBA00023125"/>
    </source>
</evidence>
<dbReference type="PANTHER" id="PTHR33204:SF29">
    <property type="entry name" value="TRANSCRIPTIONAL REGULATOR"/>
    <property type="match status" value="1"/>
</dbReference>
<dbReference type="Gene3D" id="1.10.10.10">
    <property type="entry name" value="Winged helix-like DNA-binding domain superfamily/Winged helix DNA-binding domain"/>
    <property type="match status" value="1"/>
</dbReference>
<dbReference type="InterPro" id="IPR002577">
    <property type="entry name" value="HTH_HxlR"/>
</dbReference>
<dbReference type="EMBL" id="CP001357">
    <property type="protein sequence ID" value="ACN83824.1"/>
    <property type="molecule type" value="Genomic_DNA"/>
</dbReference>
<keyword evidence="2" id="KW-0238">DNA-binding</keyword>
<dbReference type="PROSITE" id="PS51118">
    <property type="entry name" value="HTH_HXLR"/>
    <property type="match status" value="1"/>
</dbReference>
<dbReference type="AlphaFoldDB" id="A0A3B6VFV5"/>
<evidence type="ECO:0000313" key="5">
    <source>
        <dbReference type="EMBL" id="ACN83824.1"/>
    </source>
</evidence>
<reference evidence="5 6" key="1">
    <citation type="journal article" date="2009" name="PLoS ONE">
        <title>Genome sequence of the pathogenic intestinal spirochete Brachyspira hyodysenteriae reveals adaptations to its lifestyle in the porcine large intestine.</title>
        <authorList>
            <person name="Bellgard M.I."/>
            <person name="Wanchanthuek P."/>
            <person name="La T."/>
            <person name="Ryan K."/>
            <person name="Moolhuijzen P."/>
            <person name="Albertyn Z."/>
            <person name="Shaban B."/>
            <person name="Motro Y."/>
            <person name="Dunn D.S."/>
            <person name="Schibeci D."/>
            <person name="Hunter A."/>
            <person name="Barrero R."/>
            <person name="Phillips N.D."/>
            <person name="Hampson D.J."/>
        </authorList>
    </citation>
    <scope>NUCLEOTIDE SEQUENCE [LARGE SCALE GENOMIC DNA]</scope>
    <source>
        <strain evidence="6">ATCC 49526 / WA1</strain>
    </source>
</reference>
<dbReference type="Pfam" id="PF01638">
    <property type="entry name" value="HxlR"/>
    <property type="match status" value="1"/>
</dbReference>
<keyword evidence="1" id="KW-0805">Transcription regulation</keyword>
<dbReference type="PANTHER" id="PTHR33204">
    <property type="entry name" value="TRANSCRIPTIONAL REGULATOR, MARR FAMILY"/>
    <property type="match status" value="1"/>
</dbReference>
<dbReference type="KEGG" id="bhy:BHWA1_01346"/>
<gene>
    <name evidence="5" type="primary">hxlR</name>
    <name evidence="5" type="ordered locus">BHWA1_01346</name>
</gene>
<keyword evidence="3" id="KW-0804">Transcription</keyword>
<sequence length="118" mass="13902">MKKIKVSSEIGVTLYMIGGKYKPIILNYLIENKTKRFNEMMCYMKPISQRTLTNQLRELEEDGLISRKIYPEVPPKVEYSITKKGKSLYKILEAMCEWGEKNIDERFEITNPQCLEDD</sequence>
<dbReference type="InterPro" id="IPR036388">
    <property type="entry name" value="WH-like_DNA-bd_sf"/>
</dbReference>
<organism evidence="5 6">
    <name type="scientific">Brachyspira hyodysenteriae (strain ATCC 49526 / WA1)</name>
    <dbReference type="NCBI Taxonomy" id="565034"/>
    <lineage>
        <taxon>Bacteria</taxon>
        <taxon>Pseudomonadati</taxon>
        <taxon>Spirochaetota</taxon>
        <taxon>Spirochaetia</taxon>
        <taxon>Brachyspirales</taxon>
        <taxon>Brachyspiraceae</taxon>
        <taxon>Brachyspira</taxon>
    </lineage>
</organism>
<dbReference type="RefSeq" id="WP_012670869.1">
    <property type="nucleotide sequence ID" value="NC_012225.1"/>
</dbReference>
<protein>
    <submittedName>
        <fullName evidence="5">Transcriptional regulator</fullName>
    </submittedName>
</protein>
<proteinExistence type="predicted"/>
<evidence type="ECO:0000259" key="4">
    <source>
        <dbReference type="PROSITE" id="PS51118"/>
    </source>
</evidence>